<dbReference type="RefSeq" id="WP_191881416.1">
    <property type="nucleotide sequence ID" value="NZ_CP109207.1"/>
</dbReference>
<keyword evidence="2" id="KW-0732">Signal</keyword>
<dbReference type="EMBL" id="CP109207">
    <property type="protein sequence ID" value="WUU55752.1"/>
    <property type="molecule type" value="Genomic_DNA"/>
</dbReference>
<reference evidence="3" key="1">
    <citation type="submission" date="2022-10" db="EMBL/GenBank/DDBJ databases">
        <title>The complete genomes of actinobacterial strains from the NBC collection.</title>
        <authorList>
            <person name="Joergensen T.S."/>
            <person name="Alvarez Arevalo M."/>
            <person name="Sterndorff E.B."/>
            <person name="Faurdal D."/>
            <person name="Vuksanovic O."/>
            <person name="Mourched A.-S."/>
            <person name="Charusanti P."/>
            <person name="Shaw S."/>
            <person name="Blin K."/>
            <person name="Weber T."/>
        </authorList>
    </citation>
    <scope>NUCLEOTIDE SEQUENCE [LARGE SCALE GENOMIC DNA]</scope>
    <source>
        <strain evidence="3">NBC 01686</strain>
    </source>
</reference>
<accession>A0ABZ1Y8Z8</accession>
<evidence type="ECO:0000313" key="3">
    <source>
        <dbReference type="EMBL" id="WUU55752.1"/>
    </source>
</evidence>
<organism evidence="3">
    <name type="scientific">Streptomyces althioticus</name>
    <dbReference type="NCBI Taxonomy" id="83380"/>
    <lineage>
        <taxon>Bacteria</taxon>
        <taxon>Bacillati</taxon>
        <taxon>Actinomycetota</taxon>
        <taxon>Actinomycetes</taxon>
        <taxon>Kitasatosporales</taxon>
        <taxon>Streptomycetaceae</taxon>
        <taxon>Streptomyces</taxon>
        <taxon>Streptomyces althioticus group</taxon>
    </lineage>
</organism>
<proteinExistence type="predicted"/>
<feature type="compositionally biased region" description="Gly residues" evidence="1">
    <location>
        <begin position="35"/>
        <end position="49"/>
    </location>
</feature>
<gene>
    <name evidence="3" type="ORF">OIE82_22535</name>
</gene>
<protein>
    <submittedName>
        <fullName evidence="3">Uncharacterized protein</fullName>
    </submittedName>
</protein>
<evidence type="ECO:0000256" key="2">
    <source>
        <dbReference type="SAM" id="SignalP"/>
    </source>
</evidence>
<feature type="chain" id="PRO_5046291326" evidence="2">
    <location>
        <begin position="33"/>
        <end position="271"/>
    </location>
</feature>
<feature type="region of interest" description="Disordered" evidence="1">
    <location>
        <begin position="29"/>
        <end position="54"/>
    </location>
</feature>
<name>A0ABZ1Y8Z8_9ACTN</name>
<evidence type="ECO:0000256" key="1">
    <source>
        <dbReference type="SAM" id="MobiDB-lite"/>
    </source>
</evidence>
<sequence length="271" mass="28659">MRFAKRRGGTLVAAAVATIAAATLLGTAPASADGGPKGDGNGNGNGNGTGADHWGVITRNTIGSPVAALRNGPFVSPSVLEEGNRPPYGQGSLGIEVADDSTTLTPPSEKVDFGNEVDFYGDRVRDLRKVGFHVFQTGENVTYGGERNLPNIRFEIDPNLGSLPGDNYSTMVWVPDAVDAGDINRWSPYLDATKTGHWFLTGNETECTGSSPCTFAELKASLDDGGEEATILTAAVGKGRDHMWIGAVDGLRVNDRIYDFEADGVRERRVG</sequence>
<feature type="signal peptide" evidence="2">
    <location>
        <begin position="1"/>
        <end position="32"/>
    </location>
</feature>